<feature type="compositionally biased region" description="Basic residues" evidence="1">
    <location>
        <begin position="398"/>
        <end position="413"/>
    </location>
</feature>
<reference evidence="3" key="1">
    <citation type="submission" date="2024-06" db="EMBL/GenBank/DDBJ databases">
        <title>Multi-omics analyses provide insights into the biosynthesis of the anticancer antibiotic pleurotin in Hohenbuehelia grisea.</title>
        <authorList>
            <person name="Weaver J.A."/>
            <person name="Alberti F."/>
        </authorList>
    </citation>
    <scope>NUCLEOTIDE SEQUENCE [LARGE SCALE GENOMIC DNA]</scope>
    <source>
        <strain evidence="3">T-177</strain>
    </source>
</reference>
<protein>
    <submittedName>
        <fullName evidence="2">Uncharacterized protein</fullName>
    </submittedName>
</protein>
<proteinExistence type="predicted"/>
<feature type="compositionally biased region" description="Polar residues" evidence="1">
    <location>
        <begin position="110"/>
        <end position="120"/>
    </location>
</feature>
<accession>A0ABR3IT88</accession>
<feature type="compositionally biased region" description="Basic and acidic residues" evidence="1">
    <location>
        <begin position="86"/>
        <end position="108"/>
    </location>
</feature>
<keyword evidence="3" id="KW-1185">Reference proteome</keyword>
<feature type="region of interest" description="Disordered" evidence="1">
    <location>
        <begin position="219"/>
        <end position="252"/>
    </location>
</feature>
<evidence type="ECO:0000313" key="3">
    <source>
        <dbReference type="Proteomes" id="UP001556367"/>
    </source>
</evidence>
<name>A0ABR3IT88_9AGAR</name>
<feature type="region of interest" description="Disordered" evidence="1">
    <location>
        <begin position="283"/>
        <end position="353"/>
    </location>
</feature>
<feature type="compositionally biased region" description="Basic and acidic residues" evidence="1">
    <location>
        <begin position="315"/>
        <end position="343"/>
    </location>
</feature>
<feature type="region of interest" description="Disordered" evidence="1">
    <location>
        <begin position="397"/>
        <end position="426"/>
    </location>
</feature>
<sequence length="426" mass="47015">MTEYTISSQVYREYMSARDRTANWVQSHSPTKTTFYSPSLARSISDDDEVILPSSPPSDAGSSHSLPPQMVLRFPDGRPDVPIPVGDHHPGSPSRRDWAASSRFDRSHTLPRSAQPQSHSGPHGFAGPLSHSIRERAIDGTSPSGPEEIRVLPSRGHNGPPPSALHPSANHSRSQSLPRHAHSLSPTKPPHHPHEHPLSLPPPMHTPPLQPHLIPILPGPGVSFDQPAPAWHPYTGKGPHAPRRPPKHQPPAIVYAPGHNSRTPRYAPPAIYSYPPPKGPNGMKYSHSAPVPHSHYPNAGGTPYPSAISSSHLSSVHEERSRRSRSRGRDRSHSRTLHSEHGQRSRPSSVGSFDSVGSGSTYYVLPNARQKVHIIVSMLCMLLQSNKCIKVTTTQFRRQSHRFTPQRRPRNRPRRPENRFSSAFSA</sequence>
<feature type="region of interest" description="Disordered" evidence="1">
    <location>
        <begin position="23"/>
        <end position="207"/>
    </location>
</feature>
<evidence type="ECO:0000313" key="2">
    <source>
        <dbReference type="EMBL" id="KAL0946464.1"/>
    </source>
</evidence>
<dbReference type="Proteomes" id="UP001556367">
    <property type="component" value="Unassembled WGS sequence"/>
</dbReference>
<organism evidence="2 3">
    <name type="scientific">Hohenbuehelia grisea</name>
    <dbReference type="NCBI Taxonomy" id="104357"/>
    <lineage>
        <taxon>Eukaryota</taxon>
        <taxon>Fungi</taxon>
        <taxon>Dikarya</taxon>
        <taxon>Basidiomycota</taxon>
        <taxon>Agaricomycotina</taxon>
        <taxon>Agaricomycetes</taxon>
        <taxon>Agaricomycetidae</taxon>
        <taxon>Agaricales</taxon>
        <taxon>Pleurotineae</taxon>
        <taxon>Pleurotaceae</taxon>
        <taxon>Hohenbuehelia</taxon>
    </lineage>
</organism>
<evidence type="ECO:0000256" key="1">
    <source>
        <dbReference type="SAM" id="MobiDB-lite"/>
    </source>
</evidence>
<feature type="compositionally biased region" description="Polar residues" evidence="1">
    <location>
        <begin position="23"/>
        <end position="42"/>
    </location>
</feature>
<dbReference type="EMBL" id="JASNQZ010000015">
    <property type="protein sequence ID" value="KAL0946464.1"/>
    <property type="molecule type" value="Genomic_DNA"/>
</dbReference>
<gene>
    <name evidence="2" type="ORF">HGRIS_012684</name>
</gene>
<comment type="caution">
    <text evidence="2">The sequence shown here is derived from an EMBL/GenBank/DDBJ whole genome shotgun (WGS) entry which is preliminary data.</text>
</comment>